<dbReference type="PROSITE" id="PS00086">
    <property type="entry name" value="CYTOCHROME_P450"/>
    <property type="match status" value="1"/>
</dbReference>
<comment type="cofactor">
    <cofactor evidence="1 8">
        <name>heme</name>
        <dbReference type="ChEBI" id="CHEBI:30413"/>
    </cofactor>
</comment>
<dbReference type="PRINTS" id="PR00465">
    <property type="entry name" value="EP450IV"/>
</dbReference>
<keyword evidence="10" id="KW-1133">Transmembrane helix</keyword>
<evidence type="ECO:0000256" key="8">
    <source>
        <dbReference type="PIRSR" id="PIRSR602403-1"/>
    </source>
</evidence>
<dbReference type="Proteomes" id="UP000053573">
    <property type="component" value="Unassembled WGS sequence"/>
</dbReference>
<dbReference type="PANTHER" id="PTHR46206">
    <property type="entry name" value="CYTOCHROME P450"/>
    <property type="match status" value="1"/>
</dbReference>
<keyword evidence="4 8" id="KW-0479">Metal-binding</keyword>
<dbReference type="GO" id="GO:0020037">
    <property type="term" value="F:heme binding"/>
    <property type="evidence" value="ECO:0007669"/>
    <property type="project" value="InterPro"/>
</dbReference>
<evidence type="ECO:0000256" key="9">
    <source>
        <dbReference type="RuleBase" id="RU000461"/>
    </source>
</evidence>
<dbReference type="InterPro" id="IPR036396">
    <property type="entry name" value="Cyt_P450_sf"/>
</dbReference>
<sequence>MELQAGFLQPWHVFLLQAVAGTFLITFAACLVHLLEPALSASFSPKYDGFTWVRGERGLGNFFSVAYDCVFDAGSLFKVAYEKVRNTGSEIFLIPFPHSNTGFMMLLPRQLIAEYARQPEAIVSFNKYVRDVMHPKYSLFGANILDNNLQKPIVYRELYQKLGNKIEMMNTELVGALNDVLLPQLDENGEMKINMWDTATKFLSRTSNRIISGYPLCRNQEYLDATVHYAVNMFSLAVYIRFIPPFLRPLLAPLVRRSLSRDRKIVAKHAVPIIKERMLILEAAEEKGIEVDLPNDLLSQAIVAARKDKHSYIEYDPMQIVSRLLAFNFLQSYSNTLTMTNCIYDLISLPEGVFEETVADLREEINRELAKGDPWSYDYIKRLDVMDSFIRESLRANPIGEVGLERTIMSKEGFTFSNGLHVPQGTTLAAPLKAIQRDEDNYPGGFDPKRALQDPAKPKITTISPEFLNFGLGRPACPGRWFAASLQKLAFSHLLLEYDFVRVDQRPPGVRKVTLVEPCGRSLITLRKRKVA</sequence>
<keyword evidence="10" id="KW-0812">Transmembrane</keyword>
<dbReference type="Pfam" id="PF00067">
    <property type="entry name" value="p450"/>
    <property type="match status" value="1"/>
</dbReference>
<evidence type="ECO:0000256" key="5">
    <source>
        <dbReference type="ARBA" id="ARBA00023002"/>
    </source>
</evidence>
<dbReference type="PANTHER" id="PTHR46206:SF1">
    <property type="entry name" value="P450, PUTATIVE (EUROFUNG)-RELATED"/>
    <property type="match status" value="1"/>
</dbReference>
<dbReference type="EMBL" id="LDEV01001911">
    <property type="protein sequence ID" value="KLJ10737.1"/>
    <property type="molecule type" value="Genomic_DNA"/>
</dbReference>
<proteinExistence type="inferred from homology"/>
<name>A0A0H1BI59_9EURO</name>
<evidence type="ECO:0000256" key="10">
    <source>
        <dbReference type="SAM" id="Phobius"/>
    </source>
</evidence>
<dbReference type="InterPro" id="IPR001128">
    <property type="entry name" value="Cyt_P450"/>
</dbReference>
<protein>
    <recommendedName>
        <fullName evidence="13">Cytochrome P450 oxidoreductase</fullName>
    </recommendedName>
</protein>
<feature type="binding site" description="axial binding residue" evidence="8">
    <location>
        <position position="477"/>
    </location>
    <ligand>
        <name>heme</name>
        <dbReference type="ChEBI" id="CHEBI:30413"/>
    </ligand>
    <ligandPart>
        <name>Fe</name>
        <dbReference type="ChEBI" id="CHEBI:18248"/>
    </ligandPart>
</feature>
<keyword evidence="12" id="KW-1185">Reference proteome</keyword>
<comment type="similarity">
    <text evidence="2 9">Belongs to the cytochrome P450 family.</text>
</comment>
<keyword evidence="5 9" id="KW-0560">Oxidoreductase</keyword>
<dbReference type="GO" id="GO:0004497">
    <property type="term" value="F:monooxygenase activity"/>
    <property type="evidence" value="ECO:0007669"/>
    <property type="project" value="UniProtKB-KW"/>
</dbReference>
<accession>A0A0H1BI59</accession>
<dbReference type="STRING" id="2060906.A0A0H1BI59"/>
<organism evidence="11 12">
    <name type="scientific">Blastomyces silverae</name>
    <dbReference type="NCBI Taxonomy" id="2060906"/>
    <lineage>
        <taxon>Eukaryota</taxon>
        <taxon>Fungi</taxon>
        <taxon>Dikarya</taxon>
        <taxon>Ascomycota</taxon>
        <taxon>Pezizomycotina</taxon>
        <taxon>Eurotiomycetes</taxon>
        <taxon>Eurotiomycetidae</taxon>
        <taxon>Onygenales</taxon>
        <taxon>Ajellomycetaceae</taxon>
        <taxon>Blastomyces</taxon>
    </lineage>
</organism>
<dbReference type="GO" id="GO:0016705">
    <property type="term" value="F:oxidoreductase activity, acting on paired donors, with incorporation or reduction of molecular oxygen"/>
    <property type="evidence" value="ECO:0007669"/>
    <property type="project" value="InterPro"/>
</dbReference>
<dbReference type="AlphaFoldDB" id="A0A0H1BI59"/>
<evidence type="ECO:0000256" key="4">
    <source>
        <dbReference type="ARBA" id="ARBA00022723"/>
    </source>
</evidence>
<keyword evidence="6 8" id="KW-0408">Iron</keyword>
<dbReference type="InterPro" id="IPR002403">
    <property type="entry name" value="Cyt_P450_E_grp-IV"/>
</dbReference>
<evidence type="ECO:0000313" key="12">
    <source>
        <dbReference type="Proteomes" id="UP000053573"/>
    </source>
</evidence>
<evidence type="ECO:0000256" key="2">
    <source>
        <dbReference type="ARBA" id="ARBA00010617"/>
    </source>
</evidence>
<dbReference type="CDD" id="cd11041">
    <property type="entry name" value="CYP503A1-like"/>
    <property type="match status" value="1"/>
</dbReference>
<comment type="caution">
    <text evidence="11">The sequence shown here is derived from an EMBL/GenBank/DDBJ whole genome shotgun (WGS) entry which is preliminary data.</text>
</comment>
<evidence type="ECO:0008006" key="13">
    <source>
        <dbReference type="Google" id="ProtNLM"/>
    </source>
</evidence>
<dbReference type="GO" id="GO:0005506">
    <property type="term" value="F:iron ion binding"/>
    <property type="evidence" value="ECO:0007669"/>
    <property type="project" value="InterPro"/>
</dbReference>
<keyword evidence="10" id="KW-0472">Membrane</keyword>
<evidence type="ECO:0000256" key="7">
    <source>
        <dbReference type="ARBA" id="ARBA00023033"/>
    </source>
</evidence>
<dbReference type="Gene3D" id="1.10.630.10">
    <property type="entry name" value="Cytochrome P450"/>
    <property type="match status" value="1"/>
</dbReference>
<reference evidence="12" key="1">
    <citation type="journal article" date="2015" name="PLoS Genet.">
        <title>The dynamic genome and transcriptome of the human fungal pathogen Blastomyces and close relative Emmonsia.</title>
        <authorList>
            <person name="Munoz J.F."/>
            <person name="Gauthier G.M."/>
            <person name="Desjardins C.A."/>
            <person name="Gallo J.E."/>
            <person name="Holder J."/>
            <person name="Sullivan T.D."/>
            <person name="Marty A.J."/>
            <person name="Carmen J.C."/>
            <person name="Chen Z."/>
            <person name="Ding L."/>
            <person name="Gujja S."/>
            <person name="Magrini V."/>
            <person name="Misas E."/>
            <person name="Mitreva M."/>
            <person name="Priest M."/>
            <person name="Saif S."/>
            <person name="Whiston E.A."/>
            <person name="Young S."/>
            <person name="Zeng Q."/>
            <person name="Goldman W.E."/>
            <person name="Mardis E.R."/>
            <person name="Taylor J.W."/>
            <person name="McEwen J.G."/>
            <person name="Clay O.K."/>
            <person name="Klein B.S."/>
            <person name="Cuomo C.A."/>
        </authorList>
    </citation>
    <scope>NUCLEOTIDE SEQUENCE [LARGE SCALE GENOMIC DNA]</scope>
    <source>
        <strain evidence="12">UAMH 139</strain>
    </source>
</reference>
<evidence type="ECO:0000256" key="6">
    <source>
        <dbReference type="ARBA" id="ARBA00023004"/>
    </source>
</evidence>
<evidence type="ECO:0000313" key="11">
    <source>
        <dbReference type="EMBL" id="KLJ10737.1"/>
    </source>
</evidence>
<evidence type="ECO:0000256" key="3">
    <source>
        <dbReference type="ARBA" id="ARBA00022617"/>
    </source>
</evidence>
<dbReference type="InterPro" id="IPR017972">
    <property type="entry name" value="Cyt_P450_CS"/>
</dbReference>
<keyword evidence="7 9" id="KW-0503">Monooxygenase</keyword>
<dbReference type="OrthoDB" id="1844152at2759"/>
<keyword evidence="3 8" id="KW-0349">Heme</keyword>
<dbReference type="SUPFAM" id="SSF48264">
    <property type="entry name" value="Cytochrome P450"/>
    <property type="match status" value="1"/>
</dbReference>
<evidence type="ECO:0000256" key="1">
    <source>
        <dbReference type="ARBA" id="ARBA00001971"/>
    </source>
</evidence>
<feature type="transmembrane region" description="Helical" evidence="10">
    <location>
        <begin position="12"/>
        <end position="35"/>
    </location>
</feature>
<gene>
    <name evidence="11" type="ORF">EMPG_13880</name>
</gene>